<evidence type="ECO:0000313" key="1">
    <source>
        <dbReference type="EMBL" id="KAF0303464.1"/>
    </source>
</evidence>
<dbReference type="InterPro" id="IPR036691">
    <property type="entry name" value="Endo/exonu/phosph_ase_sf"/>
</dbReference>
<evidence type="ECO:0000313" key="2">
    <source>
        <dbReference type="Proteomes" id="UP000440578"/>
    </source>
</evidence>
<reference evidence="1 2" key="1">
    <citation type="submission" date="2019-07" db="EMBL/GenBank/DDBJ databases">
        <title>Draft genome assembly of a fouling barnacle, Amphibalanus amphitrite (Darwin, 1854): The first reference genome for Thecostraca.</title>
        <authorList>
            <person name="Kim W."/>
        </authorList>
    </citation>
    <scope>NUCLEOTIDE SEQUENCE [LARGE SCALE GENOMIC DNA]</scope>
    <source>
        <strain evidence="1">SNU_AA5</strain>
        <tissue evidence="1">Soma without cirri and trophi</tissue>
    </source>
</reference>
<sequence length="219" mass="24443">MFNDCKAQVEDNQMLNDCKASGAAAFVLGAIYRPPSGAISPVLEDLREQLLWVLGTGKPLYVLGDTNFDLLNDVSSDIQRYRQTLNDLSLKQLVAGQTRPESEALLDHVIVRSSDCTTTASVKPCTWSDHDLIVAKASVGRERRHPVEVTIRSTRNLVPDALRLELLLTDWSEVYQSVAVGDKWAAWRAAWSPVLDRHMPLTKIRLVQIGLLFSVFTKL</sequence>
<dbReference type="Gene3D" id="3.60.10.10">
    <property type="entry name" value="Endonuclease/exonuclease/phosphatase"/>
    <property type="match status" value="1"/>
</dbReference>
<protein>
    <recommendedName>
        <fullName evidence="3">Endonuclease/exonuclease/phosphatase domain-containing protein</fullName>
    </recommendedName>
</protein>
<gene>
    <name evidence="1" type="ORF">FJT64_024549</name>
</gene>
<dbReference type="SUPFAM" id="SSF56219">
    <property type="entry name" value="DNase I-like"/>
    <property type="match status" value="1"/>
</dbReference>
<keyword evidence="2" id="KW-1185">Reference proteome</keyword>
<dbReference type="AlphaFoldDB" id="A0A6A4WI03"/>
<accession>A0A6A4WI03</accession>
<dbReference type="Proteomes" id="UP000440578">
    <property type="component" value="Unassembled WGS sequence"/>
</dbReference>
<dbReference type="EMBL" id="VIIS01000943">
    <property type="protein sequence ID" value="KAF0303464.1"/>
    <property type="molecule type" value="Genomic_DNA"/>
</dbReference>
<organism evidence="1 2">
    <name type="scientific">Amphibalanus amphitrite</name>
    <name type="common">Striped barnacle</name>
    <name type="synonym">Balanus amphitrite</name>
    <dbReference type="NCBI Taxonomy" id="1232801"/>
    <lineage>
        <taxon>Eukaryota</taxon>
        <taxon>Metazoa</taxon>
        <taxon>Ecdysozoa</taxon>
        <taxon>Arthropoda</taxon>
        <taxon>Crustacea</taxon>
        <taxon>Multicrustacea</taxon>
        <taxon>Cirripedia</taxon>
        <taxon>Thoracica</taxon>
        <taxon>Thoracicalcarea</taxon>
        <taxon>Balanomorpha</taxon>
        <taxon>Balanoidea</taxon>
        <taxon>Balanidae</taxon>
        <taxon>Amphibalaninae</taxon>
        <taxon>Amphibalanus</taxon>
    </lineage>
</organism>
<name>A0A6A4WI03_AMPAM</name>
<dbReference type="OrthoDB" id="6340572at2759"/>
<evidence type="ECO:0008006" key="3">
    <source>
        <dbReference type="Google" id="ProtNLM"/>
    </source>
</evidence>
<comment type="caution">
    <text evidence="1">The sequence shown here is derived from an EMBL/GenBank/DDBJ whole genome shotgun (WGS) entry which is preliminary data.</text>
</comment>
<proteinExistence type="predicted"/>